<feature type="active site" description="Proton acceptor" evidence="1">
    <location>
        <position position="196"/>
    </location>
</feature>
<evidence type="ECO:0000313" key="5">
    <source>
        <dbReference type="Proteomes" id="UP000774750"/>
    </source>
</evidence>
<reference evidence="4" key="2">
    <citation type="journal article" date="2021" name="Sci. Rep.">
        <title>The distribution of antibiotic resistance genes in chicken gut microbiota commensals.</title>
        <authorList>
            <person name="Juricova H."/>
            <person name="Matiasovicova J."/>
            <person name="Kubasova T."/>
            <person name="Cejkova D."/>
            <person name="Rychlik I."/>
        </authorList>
    </citation>
    <scope>NUCLEOTIDE SEQUENCE</scope>
    <source>
        <strain evidence="4">An559</strain>
    </source>
</reference>
<dbReference type="PANTHER" id="PTHR30244">
    <property type="entry name" value="TRANSAMINASE"/>
    <property type="match status" value="1"/>
</dbReference>
<dbReference type="CDD" id="cd00616">
    <property type="entry name" value="AHBA_syn"/>
    <property type="match status" value="1"/>
</dbReference>
<dbReference type="FunFam" id="3.40.640.10:FF:000077">
    <property type="entry name" value="Spore coat polysaccharide biosynthesis protein spsC"/>
    <property type="match status" value="1"/>
</dbReference>
<proteinExistence type="inferred from homology"/>
<feature type="modified residue" description="N6-(pyridoxal phosphate)lysine" evidence="2">
    <location>
        <position position="196"/>
    </location>
</feature>
<organism evidence="4 5">
    <name type="scientific">Merdimmobilis hominis</name>
    <dbReference type="NCBI Taxonomy" id="2897707"/>
    <lineage>
        <taxon>Bacteria</taxon>
        <taxon>Bacillati</taxon>
        <taxon>Bacillota</taxon>
        <taxon>Clostridia</taxon>
        <taxon>Eubacteriales</taxon>
        <taxon>Oscillospiraceae</taxon>
        <taxon>Merdimmobilis</taxon>
    </lineage>
</organism>
<comment type="similarity">
    <text evidence="3">Belongs to the DegT/DnrJ/EryC1 family.</text>
</comment>
<evidence type="ECO:0000256" key="2">
    <source>
        <dbReference type="PIRSR" id="PIRSR000390-2"/>
    </source>
</evidence>
<evidence type="ECO:0000313" key="4">
    <source>
        <dbReference type="EMBL" id="MBM6920221.1"/>
    </source>
</evidence>
<protein>
    <submittedName>
        <fullName evidence="4">DegT/DnrJ/EryC1/StrS family aminotransferase</fullName>
    </submittedName>
</protein>
<keyword evidence="2 3" id="KW-0663">Pyridoxal phosphate</keyword>
<accession>A0A938X4T3</accession>
<reference evidence="4" key="1">
    <citation type="submission" date="2020-08" db="EMBL/GenBank/DDBJ databases">
        <authorList>
            <person name="Cejkova D."/>
            <person name="Kubasova T."/>
            <person name="Jahodarova E."/>
            <person name="Rychlik I."/>
        </authorList>
    </citation>
    <scope>NUCLEOTIDE SEQUENCE</scope>
    <source>
        <strain evidence="4">An559</strain>
    </source>
</reference>
<evidence type="ECO:0000256" key="1">
    <source>
        <dbReference type="PIRSR" id="PIRSR000390-1"/>
    </source>
</evidence>
<dbReference type="Pfam" id="PF01041">
    <property type="entry name" value="DegT_DnrJ_EryC1"/>
    <property type="match status" value="1"/>
</dbReference>
<dbReference type="PIRSF" id="PIRSF000390">
    <property type="entry name" value="PLP_StrS"/>
    <property type="match status" value="1"/>
</dbReference>
<sequence length="401" mass="44297">MNIPFSPPDMTDEEIAEVADTLKSGWITTGPKTKQFEKEIASFCHTNKAVCLNSATACLEGVLRLLGVGAGDEVITTAYTYTASASVVCHVGAKLVLVDTAPGSFEMDYAQLAEKITEKTKVIIPVDLAGIICDYDTIYRVVEEKQGLFCPANDIQKAMGRIAVVADAAHAFGAQKDGKMCGQIADFTSFSFHAVKNLTTAEGGAVTWREIPGIDSEEIYRFFMLYSLHGQSKDALAKTKAGAWEYDIVFPGYKCNMTDIMASIGLVQLTRYPSMLARRKEIISVYNKAFADLPVSVLCHYGDNFESSGHLYFVRLHGADEQMRNRVVEKMAEAGVATNVHYKPLPLLTAYKNLGFDIKDYPNAFSMYQNEMTLPLHTCLTDEQVAYIVRTFSQIIKELNQ</sequence>
<dbReference type="InterPro" id="IPR015424">
    <property type="entry name" value="PyrdxlP-dep_Trfase"/>
</dbReference>
<dbReference type="EMBL" id="JACJKY010000004">
    <property type="protein sequence ID" value="MBM6920221.1"/>
    <property type="molecule type" value="Genomic_DNA"/>
</dbReference>
<dbReference type="GO" id="GO:0008483">
    <property type="term" value="F:transaminase activity"/>
    <property type="evidence" value="ECO:0007669"/>
    <property type="project" value="UniProtKB-KW"/>
</dbReference>
<dbReference type="AlphaFoldDB" id="A0A938X4T3"/>
<dbReference type="PANTHER" id="PTHR30244:SF34">
    <property type="entry name" value="DTDP-4-AMINO-4,6-DIDEOXYGALACTOSE TRANSAMINASE"/>
    <property type="match status" value="1"/>
</dbReference>
<dbReference type="Gene3D" id="3.90.1150.10">
    <property type="entry name" value="Aspartate Aminotransferase, domain 1"/>
    <property type="match status" value="1"/>
</dbReference>
<dbReference type="Gene3D" id="3.40.640.10">
    <property type="entry name" value="Type I PLP-dependent aspartate aminotransferase-like (Major domain)"/>
    <property type="match status" value="1"/>
</dbReference>
<keyword evidence="4" id="KW-0032">Aminotransferase</keyword>
<dbReference type="Proteomes" id="UP000774750">
    <property type="component" value="Unassembled WGS sequence"/>
</dbReference>
<dbReference type="InterPro" id="IPR000653">
    <property type="entry name" value="DegT/StrS_aminotransferase"/>
</dbReference>
<dbReference type="RefSeq" id="WP_204444794.1">
    <property type="nucleotide sequence ID" value="NZ_JACJKY010000004.1"/>
</dbReference>
<keyword evidence="5" id="KW-1185">Reference proteome</keyword>
<dbReference type="GO" id="GO:0000271">
    <property type="term" value="P:polysaccharide biosynthetic process"/>
    <property type="evidence" value="ECO:0007669"/>
    <property type="project" value="TreeGrafter"/>
</dbReference>
<dbReference type="FunFam" id="3.90.1150.10:FF:000092">
    <property type="entry name" value="Capsular polysaccharide biosynthesis protein"/>
    <property type="match status" value="1"/>
</dbReference>
<evidence type="ECO:0000256" key="3">
    <source>
        <dbReference type="RuleBase" id="RU004508"/>
    </source>
</evidence>
<dbReference type="InterPro" id="IPR015421">
    <property type="entry name" value="PyrdxlP-dep_Trfase_major"/>
</dbReference>
<dbReference type="SUPFAM" id="SSF53383">
    <property type="entry name" value="PLP-dependent transferases"/>
    <property type="match status" value="1"/>
</dbReference>
<keyword evidence="4" id="KW-0808">Transferase</keyword>
<dbReference type="InterPro" id="IPR015422">
    <property type="entry name" value="PyrdxlP-dep_Trfase_small"/>
</dbReference>
<comment type="caution">
    <text evidence="4">The sequence shown here is derived from an EMBL/GenBank/DDBJ whole genome shotgun (WGS) entry which is preliminary data.</text>
</comment>
<name>A0A938X4T3_9FIRM</name>
<dbReference type="GO" id="GO:0030170">
    <property type="term" value="F:pyridoxal phosphate binding"/>
    <property type="evidence" value="ECO:0007669"/>
    <property type="project" value="TreeGrafter"/>
</dbReference>
<gene>
    <name evidence="4" type="ORF">H6A12_03485</name>
</gene>